<dbReference type="GO" id="GO:0015031">
    <property type="term" value="P:protein transport"/>
    <property type="evidence" value="ECO:0007669"/>
    <property type="project" value="UniProtKB-KW"/>
</dbReference>
<dbReference type="Proteomes" id="UP001165082">
    <property type="component" value="Unassembled WGS sequence"/>
</dbReference>
<dbReference type="PANTHER" id="PTHR13673">
    <property type="entry name" value="ESOPHAGEAL CANCER ASSOCIATED PROTEIN"/>
    <property type="match status" value="1"/>
</dbReference>
<dbReference type="GO" id="GO:0032456">
    <property type="term" value="P:endocytic recycling"/>
    <property type="evidence" value="ECO:0007669"/>
    <property type="project" value="InterPro"/>
</dbReference>
<keyword evidence="5" id="KW-0653">Protein transport</keyword>
<keyword evidence="8" id="KW-1185">Reference proteome</keyword>
<dbReference type="PANTHER" id="PTHR13673:SF0">
    <property type="entry name" value="VPS35 ENDOSOMAL PROTEIN-SORTING FACTOR-LIKE"/>
    <property type="match status" value="1"/>
</dbReference>
<reference evidence="7" key="1">
    <citation type="submission" date="2022-07" db="EMBL/GenBank/DDBJ databases">
        <title>Genome analysis of Parmales, a sister group of diatoms, reveals the evolutionary specialization of diatoms from phago-mixotrophs to photoautotrophs.</title>
        <authorList>
            <person name="Ban H."/>
            <person name="Sato S."/>
            <person name="Yoshikawa S."/>
            <person name="Kazumasa Y."/>
            <person name="Nakamura Y."/>
            <person name="Ichinomiya M."/>
            <person name="Saitoh K."/>
            <person name="Sato N."/>
            <person name="Blanc-Mathieu R."/>
            <person name="Endo H."/>
            <person name="Kuwata A."/>
            <person name="Ogata H."/>
        </authorList>
    </citation>
    <scope>NUCLEOTIDE SEQUENCE</scope>
</reference>
<keyword evidence="3" id="KW-0813">Transport</keyword>
<evidence type="ECO:0000256" key="3">
    <source>
        <dbReference type="ARBA" id="ARBA00022448"/>
    </source>
</evidence>
<keyword evidence="4" id="KW-0967">Endosome</keyword>
<sequence length="895" mass="100039">MMLDDPLGANGGGGMGGGGDDEMAGMDDRGRAISIEEAATMAAQKFEDELATPWAVKKEQVLRDYQVTSVRVKANFMKDEDNREEKKVLRVIDRTKARLEALEDKGSEAPTLDITQKEYISQLTRYHEELQRAWKDGERVLSIKIVIKCTRLLADVSVPQFYPSVFIMVTEILDTFGELVYERILGKAEEDDEGNPPPKIKKGKDKGKRMSRLPPNWTVNDVNVNAKETCRNWFYKISSVRELLPRMYLEMCLLKCYRFLSINEYPQVLGRLASMTRGIGDPLVSVYCQCYLARCGNVVCHTETNYANTMAYDYMFGSKNYKSDDMKQRLKLLGISLEEFLHLQSPAVEWIMKCVGRKANKTIFTTALKHYRDYCGNSMVLKHIIDCFDPKHYAPNAAAMVSLVKMADSSKVGMIGVFDTMAARFIQSPPPEGQRLLVLNEVWKVVTKCENLKQYISCATAWLEVVLHHYSSMELSVLLRDVVKHLNTADADEIESYGFLEPLVKLLVHHCYDFNGMIFKSGELLQILDKFKESRKAEHCKELLDTFAKHSGETDDPVLINTLFEVSRTLHDSIDSLSPEGEQRHCSSLICGFIAKVNFGKDFERQLSTYVDCRAAFCNLDDVKEQLVLCVCKLAMQTLALMRGRHNKKTSAFVKGCLAFNHISIPSIEDRMKRLNLLVTCGWVGLKNQCLPQTDTFLKQAITIIPECQGKVDDMVSWVGSFCGLLVMVPGSPELGPFYLAKGLQKAIGAWSEESGEGAASAMRGLEKKVGKVKCLLSMIGVCSAWGQEKLPYSVYGVDSNDTLYGGTEAYMEELKGIVGGLLGEAVAEIEGLPEGGFKCELLIMLSDVLFVFFGGDGNAKKLIGKLVKKVEGGEVGAKQGKWLARLKKAIQGDQ</sequence>
<dbReference type="AlphaFoldDB" id="A0A9W7E8Z8"/>
<name>A0A9W7E8Z8_9STRA</name>
<proteinExistence type="inferred from homology"/>
<feature type="region of interest" description="Disordered" evidence="6">
    <location>
        <begin position="189"/>
        <end position="213"/>
    </location>
</feature>
<evidence type="ECO:0000313" key="8">
    <source>
        <dbReference type="Proteomes" id="UP001165082"/>
    </source>
</evidence>
<protein>
    <submittedName>
        <fullName evidence="7">Uncharacterized protein</fullName>
    </submittedName>
</protein>
<comment type="subcellular location">
    <subcellularLocation>
        <location evidence="1">Endosome</location>
    </subcellularLocation>
</comment>
<dbReference type="EMBL" id="BRXZ01001502">
    <property type="protein sequence ID" value="GMH72784.1"/>
    <property type="molecule type" value="Genomic_DNA"/>
</dbReference>
<dbReference type="GO" id="GO:0005768">
    <property type="term" value="C:endosome"/>
    <property type="evidence" value="ECO:0007669"/>
    <property type="project" value="UniProtKB-SubCell"/>
</dbReference>
<feature type="compositionally biased region" description="Basic residues" evidence="6">
    <location>
        <begin position="199"/>
        <end position="211"/>
    </location>
</feature>
<organism evidence="7 8">
    <name type="scientific">Triparma retinervis</name>
    <dbReference type="NCBI Taxonomy" id="2557542"/>
    <lineage>
        <taxon>Eukaryota</taxon>
        <taxon>Sar</taxon>
        <taxon>Stramenopiles</taxon>
        <taxon>Ochrophyta</taxon>
        <taxon>Bolidophyceae</taxon>
        <taxon>Parmales</taxon>
        <taxon>Triparmaceae</taxon>
        <taxon>Triparma</taxon>
    </lineage>
</organism>
<dbReference type="OrthoDB" id="1734063at2759"/>
<gene>
    <name evidence="7" type="ORF">TrRE_jg13012</name>
</gene>
<comment type="caution">
    <text evidence="7">The sequence shown here is derived from an EMBL/GenBank/DDBJ whole genome shotgun (WGS) entry which is preliminary data.</text>
</comment>
<evidence type="ECO:0000256" key="4">
    <source>
        <dbReference type="ARBA" id="ARBA00022753"/>
    </source>
</evidence>
<comment type="similarity">
    <text evidence="2">Belongs to the VPS35L family.</text>
</comment>
<evidence type="ECO:0000313" key="7">
    <source>
        <dbReference type="EMBL" id="GMH72784.1"/>
    </source>
</evidence>
<accession>A0A9W7E8Z8</accession>
<evidence type="ECO:0000256" key="5">
    <source>
        <dbReference type="ARBA" id="ARBA00022927"/>
    </source>
</evidence>
<evidence type="ECO:0000256" key="6">
    <source>
        <dbReference type="SAM" id="MobiDB-lite"/>
    </source>
</evidence>
<feature type="compositionally biased region" description="Gly residues" evidence="6">
    <location>
        <begin position="9"/>
        <end position="18"/>
    </location>
</feature>
<dbReference type="InterPro" id="IPR029705">
    <property type="entry name" value="VPS35L"/>
</dbReference>
<feature type="region of interest" description="Disordered" evidence="6">
    <location>
        <begin position="1"/>
        <end position="20"/>
    </location>
</feature>
<evidence type="ECO:0000256" key="1">
    <source>
        <dbReference type="ARBA" id="ARBA00004177"/>
    </source>
</evidence>
<evidence type="ECO:0000256" key="2">
    <source>
        <dbReference type="ARBA" id="ARBA00010704"/>
    </source>
</evidence>